<gene>
    <name evidence="3" type="ORF">NCAV_0256</name>
</gene>
<proteinExistence type="predicted"/>
<organism evidence="3 4">
    <name type="scientific">Candidatus Nitrosocaldus cavascurensis</name>
    <dbReference type="NCBI Taxonomy" id="2058097"/>
    <lineage>
        <taxon>Archaea</taxon>
        <taxon>Nitrososphaerota</taxon>
        <taxon>Nitrososphaeria</taxon>
        <taxon>Candidatus Nitrosocaldales</taxon>
        <taxon>Candidatus Nitrosocaldaceae</taxon>
        <taxon>Candidatus Nitrosocaldus</taxon>
    </lineage>
</organism>
<reference evidence="4" key="1">
    <citation type="submission" date="2018-01" db="EMBL/GenBank/DDBJ databases">
        <authorList>
            <person name="Kerou L M."/>
        </authorList>
    </citation>
    <scope>NUCLEOTIDE SEQUENCE [LARGE SCALE GENOMIC DNA]</scope>
    <source>
        <strain evidence="4">SCU2</strain>
    </source>
</reference>
<dbReference type="EMBL" id="LT981265">
    <property type="protein sequence ID" value="SPC33453.1"/>
    <property type="molecule type" value="Genomic_DNA"/>
</dbReference>
<dbReference type="SMART" id="SM00934">
    <property type="entry name" value="OMPdecase"/>
    <property type="match status" value="1"/>
</dbReference>
<dbReference type="GO" id="GO:0033982">
    <property type="term" value="F:3-dehydro-L-gulonate-6-phosphate decarboxylase activity"/>
    <property type="evidence" value="ECO:0007669"/>
    <property type="project" value="TreeGrafter"/>
</dbReference>
<feature type="domain" description="Orotidine 5'-phosphate decarboxylase" evidence="2">
    <location>
        <begin position="8"/>
        <end position="213"/>
    </location>
</feature>
<keyword evidence="4" id="KW-1185">Reference proteome</keyword>
<keyword evidence="1" id="KW-0456">Lyase</keyword>
<protein>
    <submittedName>
        <fullName evidence="3">Bifunctional hexulose-6-phosphate synthase/ribonuclease regulator</fullName>
    </submittedName>
</protein>
<dbReference type="InterPro" id="IPR013785">
    <property type="entry name" value="Aldolase_TIM"/>
</dbReference>
<sequence length="222" mass="23718">MDDMGMALLQVALDVVRVEDAISIAIMARENGADIIEAGTLLIKSAGISSVKSIKEVCKDLPVVADMKVLDNGAEEVEMAARNNADIVTVSALAHDKTILDAVITARNHGVKIMVDFLHVKDPLDRGMDLCELGVDYICIHRGIDAVRAGAMRMDEMIKVVKALSGSCNVPIAVAGGIDDSNICELIRAGAKIIVMGSYITKSADVGRTVKWVRRFIDSAVV</sequence>
<evidence type="ECO:0000259" key="2">
    <source>
        <dbReference type="SMART" id="SM00934"/>
    </source>
</evidence>
<evidence type="ECO:0000313" key="3">
    <source>
        <dbReference type="EMBL" id="SPC33453.1"/>
    </source>
</evidence>
<accession>A0A2K5AP75</accession>
<dbReference type="Proteomes" id="UP000236248">
    <property type="component" value="Chromosome NCAV"/>
</dbReference>
<evidence type="ECO:0000313" key="4">
    <source>
        <dbReference type="Proteomes" id="UP000236248"/>
    </source>
</evidence>
<dbReference type="PANTHER" id="PTHR35039">
    <property type="entry name" value="3-KETO-L-GULONATE-6-PHOSPHATE DECARBOXYLASE SGBH-RELATED"/>
    <property type="match status" value="1"/>
</dbReference>
<dbReference type="Gene3D" id="3.20.20.70">
    <property type="entry name" value="Aldolase class I"/>
    <property type="match status" value="1"/>
</dbReference>
<dbReference type="GO" id="GO:0004590">
    <property type="term" value="F:orotidine-5'-phosphate decarboxylase activity"/>
    <property type="evidence" value="ECO:0007669"/>
    <property type="project" value="InterPro"/>
</dbReference>
<dbReference type="InterPro" id="IPR011060">
    <property type="entry name" value="RibuloseP-bd_barrel"/>
</dbReference>
<dbReference type="GO" id="GO:0019854">
    <property type="term" value="P:L-ascorbic acid catabolic process"/>
    <property type="evidence" value="ECO:0007669"/>
    <property type="project" value="TreeGrafter"/>
</dbReference>
<dbReference type="SUPFAM" id="SSF51366">
    <property type="entry name" value="Ribulose-phoshate binding barrel"/>
    <property type="match status" value="1"/>
</dbReference>
<name>A0A2K5AP75_9ARCH</name>
<dbReference type="PANTHER" id="PTHR35039:SF3">
    <property type="entry name" value="3-KETO-L-GULONATE-6-PHOSPHATE DECARBOXYLASE SGBH-RELATED"/>
    <property type="match status" value="1"/>
</dbReference>
<dbReference type="Pfam" id="PF00215">
    <property type="entry name" value="OMPdecase"/>
    <property type="match status" value="1"/>
</dbReference>
<dbReference type="KEGG" id="ncv:NCAV_0256"/>
<dbReference type="InterPro" id="IPR001754">
    <property type="entry name" value="OMPdeCOase_dom"/>
</dbReference>
<evidence type="ECO:0000256" key="1">
    <source>
        <dbReference type="ARBA" id="ARBA00023239"/>
    </source>
</evidence>
<dbReference type="GO" id="GO:0006207">
    <property type="term" value="P:'de novo' pyrimidine nucleobase biosynthetic process"/>
    <property type="evidence" value="ECO:0007669"/>
    <property type="project" value="InterPro"/>
</dbReference>
<dbReference type="AlphaFoldDB" id="A0A2K5AP75"/>